<dbReference type="GO" id="GO:0051224">
    <property type="term" value="P:negative regulation of protein transport"/>
    <property type="evidence" value="ECO:0007669"/>
    <property type="project" value="UniProtKB-UniRule"/>
</dbReference>
<dbReference type="RefSeq" id="WP_119832001.1">
    <property type="nucleotide sequence ID" value="NZ_QYUL01000002.1"/>
</dbReference>
<dbReference type="GO" id="GO:0005048">
    <property type="term" value="F:signal sequence binding"/>
    <property type="evidence" value="ECO:0007669"/>
    <property type="project" value="UniProtKB-UniRule"/>
</dbReference>
<dbReference type="GO" id="GO:0005737">
    <property type="term" value="C:cytoplasm"/>
    <property type="evidence" value="ECO:0007669"/>
    <property type="project" value="UniProtKB-SubCell"/>
</dbReference>
<dbReference type="Gene3D" id="3.30.70.920">
    <property type="match status" value="1"/>
</dbReference>
<dbReference type="Pfam" id="PF03927">
    <property type="entry name" value="NapD"/>
    <property type="match status" value="1"/>
</dbReference>
<evidence type="ECO:0000256" key="1">
    <source>
        <dbReference type="ARBA" id="ARBA00004496"/>
    </source>
</evidence>
<comment type="subunit">
    <text evidence="4">Interacts with the cytoplasmic NapA precursor.</text>
</comment>
<dbReference type="OrthoDB" id="7306089at2"/>
<evidence type="ECO:0000313" key="6">
    <source>
        <dbReference type="Proteomes" id="UP000283458"/>
    </source>
</evidence>
<sequence>MPINPTPSPTAAATPVSRTPEIHISSLVIQHRPAQTDAIQAAASAIDGLDWCVSENGKAVVTLVTRSAGAVMDRIAALNALPGVHTVTMVYHHYESADAIDGPTDGPAANHAAP</sequence>
<dbReference type="AlphaFoldDB" id="A0A418VXM5"/>
<protein>
    <recommendedName>
        <fullName evidence="4">Chaperone NapD</fullName>
    </recommendedName>
    <alternativeName>
        <fullName evidence="4">NapA signal peptide-binding chaperone NapD</fullName>
    </alternativeName>
</protein>
<dbReference type="PANTHER" id="PTHR38603">
    <property type="entry name" value="CHAPERONE NAPD"/>
    <property type="match status" value="1"/>
</dbReference>
<name>A0A418VXM5_9PROT</name>
<reference evidence="5 6" key="1">
    <citation type="submission" date="2018-09" db="EMBL/GenBank/DDBJ databases">
        <authorList>
            <person name="Zhu H."/>
        </authorList>
    </citation>
    <scope>NUCLEOTIDE SEQUENCE [LARGE SCALE GENOMIC DNA]</scope>
    <source>
        <strain evidence="5 6">K2W22B-5</strain>
    </source>
</reference>
<accession>A0A418VXM5</accession>
<dbReference type="Proteomes" id="UP000283458">
    <property type="component" value="Unassembled WGS sequence"/>
</dbReference>
<evidence type="ECO:0000256" key="3">
    <source>
        <dbReference type="ARBA" id="ARBA00023186"/>
    </source>
</evidence>
<gene>
    <name evidence="4" type="primary">napD</name>
    <name evidence="5" type="ORF">D3877_17640</name>
</gene>
<proteinExistence type="inferred from homology"/>
<keyword evidence="6" id="KW-1185">Reference proteome</keyword>
<dbReference type="EMBL" id="QYUL01000002">
    <property type="protein sequence ID" value="RJF81919.1"/>
    <property type="molecule type" value="Genomic_DNA"/>
</dbReference>
<evidence type="ECO:0000256" key="2">
    <source>
        <dbReference type="ARBA" id="ARBA00022490"/>
    </source>
</evidence>
<comment type="similarity">
    <text evidence="4">Belongs to the NapD family.</text>
</comment>
<evidence type="ECO:0000313" key="5">
    <source>
        <dbReference type="EMBL" id="RJF81919.1"/>
    </source>
</evidence>
<organism evidence="5 6">
    <name type="scientific">Azospirillum cavernae</name>
    <dbReference type="NCBI Taxonomy" id="2320860"/>
    <lineage>
        <taxon>Bacteria</taxon>
        <taxon>Pseudomonadati</taxon>
        <taxon>Pseudomonadota</taxon>
        <taxon>Alphaproteobacteria</taxon>
        <taxon>Rhodospirillales</taxon>
        <taxon>Azospirillaceae</taxon>
        <taxon>Azospirillum</taxon>
    </lineage>
</organism>
<dbReference type="InterPro" id="IPR005623">
    <property type="entry name" value="Chaperone_NapD_NO3_reduct"/>
</dbReference>
<dbReference type="PANTHER" id="PTHR38603:SF1">
    <property type="entry name" value="CHAPERONE NAPD"/>
    <property type="match status" value="1"/>
</dbReference>
<keyword evidence="2 4" id="KW-0963">Cytoplasm</keyword>
<comment type="function">
    <text evidence="4">Chaperone for NapA, the catalytic subunit of the periplasmic nitrate reductase. It binds directly and specifically to the twin-arginine signal peptide of NapA, preventing premature interaction with the Tat translocase and premature export.</text>
</comment>
<comment type="caution">
    <text evidence="5">The sequence shown here is derived from an EMBL/GenBank/DDBJ whole genome shotgun (WGS) entry which is preliminary data.</text>
</comment>
<dbReference type="HAMAP" id="MF_02200">
    <property type="entry name" value="NapD"/>
    <property type="match status" value="1"/>
</dbReference>
<comment type="subcellular location">
    <subcellularLocation>
        <location evidence="1 4">Cytoplasm</location>
    </subcellularLocation>
</comment>
<keyword evidence="3 4" id="KW-0143">Chaperone</keyword>
<evidence type="ECO:0000256" key="4">
    <source>
        <dbReference type="HAMAP-Rule" id="MF_02200"/>
    </source>
</evidence>